<evidence type="ECO:0000313" key="6">
    <source>
        <dbReference type="EMBL" id="MBU9739607.1"/>
    </source>
</evidence>
<protein>
    <submittedName>
        <fullName evidence="6">TetR/AcrR family transcriptional regulator</fullName>
    </submittedName>
</protein>
<evidence type="ECO:0000256" key="3">
    <source>
        <dbReference type="ARBA" id="ARBA00023163"/>
    </source>
</evidence>
<dbReference type="Pfam" id="PF00440">
    <property type="entry name" value="TetR_N"/>
    <property type="match status" value="1"/>
</dbReference>
<evidence type="ECO:0000256" key="2">
    <source>
        <dbReference type="ARBA" id="ARBA00023125"/>
    </source>
</evidence>
<evidence type="ECO:0000313" key="7">
    <source>
        <dbReference type="Proteomes" id="UP000712157"/>
    </source>
</evidence>
<feature type="domain" description="HTH tetR-type" evidence="5">
    <location>
        <begin position="11"/>
        <end position="71"/>
    </location>
</feature>
<keyword evidence="3" id="KW-0804">Transcription</keyword>
<accession>A0A949NDA5</accession>
<proteinExistence type="predicted"/>
<dbReference type="Gene3D" id="1.10.357.10">
    <property type="entry name" value="Tetracycline Repressor, domain 2"/>
    <property type="match status" value="1"/>
</dbReference>
<dbReference type="InterPro" id="IPR001647">
    <property type="entry name" value="HTH_TetR"/>
</dbReference>
<keyword evidence="7" id="KW-1185">Reference proteome</keyword>
<organism evidence="6 7">
    <name type="scientific">Diplocloster agilis</name>
    <dbReference type="NCBI Taxonomy" id="2850323"/>
    <lineage>
        <taxon>Bacteria</taxon>
        <taxon>Bacillati</taxon>
        <taxon>Bacillota</taxon>
        <taxon>Clostridia</taxon>
        <taxon>Lachnospirales</taxon>
        <taxon>Lachnospiraceae</taxon>
        <taxon>Diplocloster</taxon>
    </lineage>
</organism>
<evidence type="ECO:0000259" key="5">
    <source>
        <dbReference type="PROSITE" id="PS50977"/>
    </source>
</evidence>
<feature type="DNA-binding region" description="H-T-H motif" evidence="4">
    <location>
        <begin position="34"/>
        <end position="53"/>
    </location>
</feature>
<dbReference type="PANTHER" id="PTHR47506">
    <property type="entry name" value="TRANSCRIPTIONAL REGULATORY PROTEIN"/>
    <property type="match status" value="1"/>
</dbReference>
<sequence>MARKFSEREKENIRKSLIDICKQNWTQYGYKKTSVDEICKQVGISKGAFYLFFESKEALFCEVLCSAQHEICEMAAAVMEEEKGKSGVVKALKLVYRAYDKNSFLYGSDTADYTILMNKVSEKQAKEMEKAGELSRQLFLRHPAMKFKIDPNLAISVIYSLIMNIKNKDILPQNHLEVFDFMADHLIDNLYE</sequence>
<name>A0A949NDA5_9FIRM</name>
<dbReference type="InterPro" id="IPR023772">
    <property type="entry name" value="DNA-bd_HTH_TetR-type_CS"/>
</dbReference>
<reference evidence="6" key="1">
    <citation type="submission" date="2021-06" db="EMBL/GenBank/DDBJ databases">
        <title>Description of novel taxa of the family Lachnospiraceae.</title>
        <authorList>
            <person name="Chaplin A.V."/>
            <person name="Sokolova S.R."/>
            <person name="Pikina A.P."/>
            <person name="Korzhanova M."/>
            <person name="Belova V."/>
            <person name="Korostin D."/>
            <person name="Efimov B.A."/>
        </authorList>
    </citation>
    <scope>NUCLEOTIDE SEQUENCE</scope>
    <source>
        <strain evidence="6">ASD5720</strain>
    </source>
</reference>
<dbReference type="PROSITE" id="PS01081">
    <property type="entry name" value="HTH_TETR_1"/>
    <property type="match status" value="1"/>
</dbReference>
<gene>
    <name evidence="6" type="ORF">KTH89_24020</name>
</gene>
<dbReference type="PRINTS" id="PR00455">
    <property type="entry name" value="HTHTETR"/>
</dbReference>
<dbReference type="PANTHER" id="PTHR47506:SF3">
    <property type="entry name" value="HTH-TYPE TRANSCRIPTIONAL REGULATOR LMRA"/>
    <property type="match status" value="1"/>
</dbReference>
<dbReference type="AlphaFoldDB" id="A0A949NDA5"/>
<dbReference type="Proteomes" id="UP000712157">
    <property type="component" value="Unassembled WGS sequence"/>
</dbReference>
<keyword evidence="2 4" id="KW-0238">DNA-binding</keyword>
<dbReference type="SUPFAM" id="SSF46689">
    <property type="entry name" value="Homeodomain-like"/>
    <property type="match status" value="1"/>
</dbReference>
<evidence type="ECO:0000256" key="4">
    <source>
        <dbReference type="PROSITE-ProRule" id="PRU00335"/>
    </source>
</evidence>
<comment type="caution">
    <text evidence="6">The sequence shown here is derived from an EMBL/GenBank/DDBJ whole genome shotgun (WGS) entry which is preliminary data.</text>
</comment>
<evidence type="ECO:0000256" key="1">
    <source>
        <dbReference type="ARBA" id="ARBA00023015"/>
    </source>
</evidence>
<keyword evidence="1" id="KW-0805">Transcription regulation</keyword>
<dbReference type="EMBL" id="JAHQCW010000069">
    <property type="protein sequence ID" value="MBU9739607.1"/>
    <property type="molecule type" value="Genomic_DNA"/>
</dbReference>
<dbReference type="GO" id="GO:0003677">
    <property type="term" value="F:DNA binding"/>
    <property type="evidence" value="ECO:0007669"/>
    <property type="project" value="UniProtKB-UniRule"/>
</dbReference>
<dbReference type="InterPro" id="IPR009057">
    <property type="entry name" value="Homeodomain-like_sf"/>
</dbReference>
<dbReference type="PROSITE" id="PS50977">
    <property type="entry name" value="HTH_TETR_2"/>
    <property type="match status" value="1"/>
</dbReference>